<sequence>MSGKSKVIDIASSSSSSLSSSPSPTRKTPPPTPPPPPPPPSPPSSPRRQPSSSSPSPRIPAIPETTTTTTTTTAASSLTSAKWLKRRDMPFLETHYPMRVLTPPPPPPRRQPSLPSPRRIPPVVPEERDERAWNTANYLARDDRPAWSATAINFTGFTSSNSSSVSSSSSSSSSRNSSNSGDSGSGNGNNSSGNKCTAIAATSTKGRTQPLKPCTKTVRGQLLSQPRMVITRLTPEEVSRAERRATPQPRPVAEGSRRSTPSPTIVSRQVARHSVPSAGDARLWGSSAEIEAIRRAAEAFDSAYRIEMTRVTVTDTVTITAMPAQPWDQPDEDEPDFASPASEEGDLADERGTSPEPF</sequence>
<feature type="compositionally biased region" description="Pro residues" evidence="1">
    <location>
        <begin position="27"/>
        <end position="45"/>
    </location>
</feature>
<protein>
    <submittedName>
        <fullName evidence="3">Serine/arginine repetitive matrix protein 1-like</fullName>
    </submittedName>
</protein>
<feature type="compositionally biased region" description="Pro residues" evidence="1">
    <location>
        <begin position="102"/>
        <end position="124"/>
    </location>
</feature>
<dbReference type="PRINTS" id="PR01217">
    <property type="entry name" value="PRICHEXTENSN"/>
</dbReference>
<evidence type="ECO:0000256" key="1">
    <source>
        <dbReference type="SAM" id="MobiDB-lite"/>
    </source>
</evidence>
<feature type="region of interest" description="Disordered" evidence="1">
    <location>
        <begin position="1"/>
        <end position="131"/>
    </location>
</feature>
<gene>
    <name evidence="3" type="primary">LOC112468121</name>
</gene>
<feature type="compositionally biased region" description="Low complexity" evidence="1">
    <location>
        <begin position="12"/>
        <end position="26"/>
    </location>
</feature>
<accession>A0A6J1RJH7</accession>
<feature type="compositionally biased region" description="Basic and acidic residues" evidence="1">
    <location>
        <begin position="234"/>
        <end position="245"/>
    </location>
</feature>
<evidence type="ECO:0000313" key="2">
    <source>
        <dbReference type="Proteomes" id="UP000504618"/>
    </source>
</evidence>
<dbReference type="Proteomes" id="UP000504618">
    <property type="component" value="Unplaced"/>
</dbReference>
<feature type="region of interest" description="Disordered" evidence="1">
    <location>
        <begin position="233"/>
        <end position="266"/>
    </location>
</feature>
<feature type="compositionally biased region" description="Low complexity" evidence="1">
    <location>
        <begin position="65"/>
        <end position="81"/>
    </location>
</feature>
<feature type="compositionally biased region" description="Low complexity" evidence="1">
    <location>
        <begin position="159"/>
        <end position="194"/>
    </location>
</feature>
<organism evidence="2 3">
    <name type="scientific">Temnothorax curvispinosus</name>
    <dbReference type="NCBI Taxonomy" id="300111"/>
    <lineage>
        <taxon>Eukaryota</taxon>
        <taxon>Metazoa</taxon>
        <taxon>Ecdysozoa</taxon>
        <taxon>Arthropoda</taxon>
        <taxon>Hexapoda</taxon>
        <taxon>Insecta</taxon>
        <taxon>Pterygota</taxon>
        <taxon>Neoptera</taxon>
        <taxon>Endopterygota</taxon>
        <taxon>Hymenoptera</taxon>
        <taxon>Apocrita</taxon>
        <taxon>Aculeata</taxon>
        <taxon>Formicoidea</taxon>
        <taxon>Formicidae</taxon>
        <taxon>Myrmicinae</taxon>
        <taxon>Temnothorax</taxon>
    </lineage>
</organism>
<evidence type="ECO:0000313" key="3">
    <source>
        <dbReference type="RefSeq" id="XP_024892930.1"/>
    </source>
</evidence>
<reference evidence="3" key="1">
    <citation type="submission" date="2025-08" db="UniProtKB">
        <authorList>
            <consortium name="RefSeq"/>
        </authorList>
    </citation>
    <scope>IDENTIFICATION</scope>
    <source>
        <tissue evidence="3">Whole body</tissue>
    </source>
</reference>
<dbReference type="GeneID" id="112468121"/>
<feature type="region of interest" description="Disordered" evidence="1">
    <location>
        <begin position="156"/>
        <end position="196"/>
    </location>
</feature>
<feature type="compositionally biased region" description="Low complexity" evidence="1">
    <location>
        <begin position="46"/>
        <end position="56"/>
    </location>
</feature>
<proteinExistence type="predicted"/>
<dbReference type="RefSeq" id="XP_024892930.1">
    <property type="nucleotide sequence ID" value="XM_025037162.1"/>
</dbReference>
<feature type="region of interest" description="Disordered" evidence="1">
    <location>
        <begin position="322"/>
        <end position="358"/>
    </location>
</feature>
<name>A0A6J1RJH7_9HYME</name>
<keyword evidence="2" id="KW-1185">Reference proteome</keyword>
<feature type="compositionally biased region" description="Basic and acidic residues" evidence="1">
    <location>
        <begin position="348"/>
        <end position="358"/>
    </location>
</feature>
<dbReference type="AlphaFoldDB" id="A0A6J1RJH7"/>